<dbReference type="OrthoDB" id="504708at2759"/>
<dbReference type="WBParaSite" id="ASIM_0001620401-mRNA-1">
    <property type="protein sequence ID" value="ASIM_0001620401-mRNA-1"/>
    <property type="gene ID" value="ASIM_0001620401"/>
</dbReference>
<name>A0A0M3K5G3_ANISI</name>
<dbReference type="Pfam" id="PF01683">
    <property type="entry name" value="EB"/>
    <property type="match status" value="2"/>
</dbReference>
<evidence type="ECO:0000256" key="1">
    <source>
        <dbReference type="SAM" id="SignalP"/>
    </source>
</evidence>
<gene>
    <name evidence="3" type="ORF">ASIM_LOCUS15611</name>
</gene>
<dbReference type="EMBL" id="UYRR01032439">
    <property type="protein sequence ID" value="VDK55643.1"/>
    <property type="molecule type" value="Genomic_DNA"/>
</dbReference>
<dbReference type="InterPro" id="IPR006149">
    <property type="entry name" value="EB_dom"/>
</dbReference>
<sequence>MRLGILLILTAISNAFVCAFPEGFFAKLTNFFRRKPTSSPSDEITTTYRHYSSPDEDIFDAHAERVSQASCQNGEVYVDEAGTCMAVQYPGQPCQYSKQCDAVEDGSFCSRLRCECASGMQISGRSCVYSNQNCQEKGLIWIEEVGECKRAIPPGSTGCSHSSQCASVFKGSSCYRQTCNCPSPLFPVNGTCGPLCPPQQTFSSVTGECLPS</sequence>
<feature type="domain" description="EB" evidence="2">
    <location>
        <begin position="146"/>
        <end position="192"/>
    </location>
</feature>
<dbReference type="InterPro" id="IPR052740">
    <property type="entry name" value="CE4"/>
</dbReference>
<reference evidence="3 4" key="2">
    <citation type="submission" date="2018-11" db="EMBL/GenBank/DDBJ databases">
        <authorList>
            <consortium name="Pathogen Informatics"/>
        </authorList>
    </citation>
    <scope>NUCLEOTIDE SEQUENCE [LARGE SCALE GENOMIC DNA]</scope>
</reference>
<dbReference type="Proteomes" id="UP000267096">
    <property type="component" value="Unassembled WGS sequence"/>
</dbReference>
<feature type="signal peptide" evidence="1">
    <location>
        <begin position="1"/>
        <end position="19"/>
    </location>
</feature>
<organism evidence="5">
    <name type="scientific">Anisakis simplex</name>
    <name type="common">Herring worm</name>
    <dbReference type="NCBI Taxonomy" id="6269"/>
    <lineage>
        <taxon>Eukaryota</taxon>
        <taxon>Metazoa</taxon>
        <taxon>Ecdysozoa</taxon>
        <taxon>Nematoda</taxon>
        <taxon>Chromadorea</taxon>
        <taxon>Rhabditida</taxon>
        <taxon>Spirurina</taxon>
        <taxon>Ascaridomorpha</taxon>
        <taxon>Ascaridoidea</taxon>
        <taxon>Anisakidae</taxon>
        <taxon>Anisakis</taxon>
        <taxon>Anisakis simplex complex</taxon>
    </lineage>
</organism>
<protein>
    <submittedName>
        <fullName evidence="5">EB domain-containing protein</fullName>
    </submittedName>
</protein>
<evidence type="ECO:0000313" key="3">
    <source>
        <dbReference type="EMBL" id="VDK55643.1"/>
    </source>
</evidence>
<evidence type="ECO:0000259" key="2">
    <source>
        <dbReference type="Pfam" id="PF01683"/>
    </source>
</evidence>
<accession>A0A0M3K5G3</accession>
<feature type="domain" description="EB" evidence="2">
    <location>
        <begin position="71"/>
        <end position="127"/>
    </location>
</feature>
<dbReference type="PANTHER" id="PTHR45985:SF3">
    <property type="entry name" value="CHITIN DEACETYLASE-LIKE 4"/>
    <property type="match status" value="1"/>
</dbReference>
<feature type="chain" id="PRO_5043121252" evidence="1">
    <location>
        <begin position="20"/>
        <end position="212"/>
    </location>
</feature>
<keyword evidence="4" id="KW-1185">Reference proteome</keyword>
<evidence type="ECO:0000313" key="4">
    <source>
        <dbReference type="Proteomes" id="UP000267096"/>
    </source>
</evidence>
<evidence type="ECO:0000313" key="5">
    <source>
        <dbReference type="WBParaSite" id="ASIM_0001620401-mRNA-1"/>
    </source>
</evidence>
<reference evidence="5" key="1">
    <citation type="submission" date="2017-02" db="UniProtKB">
        <authorList>
            <consortium name="WormBaseParasite"/>
        </authorList>
    </citation>
    <scope>IDENTIFICATION</scope>
</reference>
<keyword evidence="1" id="KW-0732">Signal</keyword>
<proteinExistence type="predicted"/>
<dbReference type="PANTHER" id="PTHR45985">
    <property type="match status" value="1"/>
</dbReference>
<dbReference type="AlphaFoldDB" id="A0A0M3K5G3"/>